<dbReference type="GeneID" id="101490432"/>
<evidence type="ECO:0000256" key="2">
    <source>
        <dbReference type="ARBA" id="ARBA00004191"/>
    </source>
</evidence>
<evidence type="ECO:0000256" key="9">
    <source>
        <dbReference type="ARBA" id="ARBA00022837"/>
    </source>
</evidence>
<sequence length="434" mass="48384">MEANKLRLLCFCVFYLALFPTLRASIAHDAQFWQTRAREAKQAAQKAYKPNPHDIALTFNKHVDKSFKSSNGTRRGLSKYTGPCLATNPIDKCWRCDPNWEKNRKKLANCALGFGHGTTGGKNGKIYVVTDSSDHDLINPKPGTLRHAVIQNEPLWIIFKHSMNIKLSSELIFTDNKTIDARGANVHISNGAQMTLQYVKNIIIHGLHIHDIKKGGGGLIRDSVNHYGYRSSSDGDAISLFGSSHVWIDHISLWNCDDGLIDVVEGSTAITISNCHMTRHNDVMLFGASDGYSGDKVLQVTVAFNHFGKGLIQRMPRCRWGFFHIVNNDYTQWVMYAIGGSQQPTILSQGNRFIAPNNPNAKEVTKRDYAAESVWKTWSWTSENDLMRNGAFFVQSGKKSGNFPKTDIKAKPGSYAASLTRFSGAIKCVVNKPC</sequence>
<reference evidence="14" key="1">
    <citation type="journal article" date="2013" name="Nat. Biotechnol.">
        <title>Draft genome sequence of chickpea (Cicer arietinum) provides a resource for trait improvement.</title>
        <authorList>
            <person name="Varshney R.K."/>
            <person name="Song C."/>
            <person name="Saxena R.K."/>
            <person name="Azam S."/>
            <person name="Yu S."/>
            <person name="Sharpe A.G."/>
            <person name="Cannon S."/>
            <person name="Baek J."/>
            <person name="Rosen B.D."/>
            <person name="Tar'an B."/>
            <person name="Millan T."/>
            <person name="Zhang X."/>
            <person name="Ramsay L.D."/>
            <person name="Iwata A."/>
            <person name="Wang Y."/>
            <person name="Nelson W."/>
            <person name="Farmer A.D."/>
            <person name="Gaur P.M."/>
            <person name="Soderlund C."/>
            <person name="Penmetsa R.V."/>
            <person name="Xu C."/>
            <person name="Bharti A.K."/>
            <person name="He W."/>
            <person name="Winter P."/>
            <person name="Zhao S."/>
            <person name="Hane J.K."/>
            <person name="Carrasquilla-Garcia N."/>
            <person name="Condie J.A."/>
            <person name="Upadhyaya H.D."/>
            <person name="Luo M.C."/>
            <person name="Thudi M."/>
            <person name="Gowda C.L."/>
            <person name="Singh N.P."/>
            <person name="Lichtenzveig J."/>
            <person name="Gali K.K."/>
            <person name="Rubio J."/>
            <person name="Nadarajan N."/>
            <person name="Dolezel J."/>
            <person name="Bansal K.C."/>
            <person name="Xu X."/>
            <person name="Edwards D."/>
            <person name="Zhang G."/>
            <person name="Kahl G."/>
            <person name="Gil J."/>
            <person name="Singh K.B."/>
            <person name="Datta S.K."/>
            <person name="Jackson S.A."/>
            <person name="Wang J."/>
            <person name="Cook D.R."/>
        </authorList>
    </citation>
    <scope>NUCLEOTIDE SEQUENCE [LARGE SCALE GENOMIC DNA]</scope>
    <source>
        <strain evidence="14">cv. CDC Frontier</strain>
    </source>
</reference>
<dbReference type="PaxDb" id="3827-XP_004508770.1"/>
<organism evidence="14 15">
    <name type="scientific">Cicer arietinum</name>
    <name type="common">Chickpea</name>
    <name type="synonym">Garbanzo</name>
    <dbReference type="NCBI Taxonomy" id="3827"/>
    <lineage>
        <taxon>Eukaryota</taxon>
        <taxon>Viridiplantae</taxon>
        <taxon>Streptophyta</taxon>
        <taxon>Embryophyta</taxon>
        <taxon>Tracheophyta</taxon>
        <taxon>Spermatophyta</taxon>
        <taxon>Magnoliopsida</taxon>
        <taxon>eudicotyledons</taxon>
        <taxon>Gunneridae</taxon>
        <taxon>Pentapetalae</taxon>
        <taxon>rosids</taxon>
        <taxon>fabids</taxon>
        <taxon>Fabales</taxon>
        <taxon>Fabaceae</taxon>
        <taxon>Papilionoideae</taxon>
        <taxon>50 kb inversion clade</taxon>
        <taxon>NPAAA clade</taxon>
        <taxon>Hologalegina</taxon>
        <taxon>IRL clade</taxon>
        <taxon>Cicereae</taxon>
        <taxon>Cicer</taxon>
    </lineage>
</organism>
<name>A0A1S2YRH5_CICAR</name>
<comment type="cofactor">
    <cofactor evidence="12">
        <name>Ca(2+)</name>
        <dbReference type="ChEBI" id="CHEBI:29108"/>
    </cofactor>
    <text evidence="12">Binds 1 Ca(2+) ion. Required for its activity.</text>
</comment>
<keyword evidence="9 12" id="KW-0106">Calcium</keyword>
<dbReference type="EC" id="4.2.2.2" evidence="5 12"/>
<evidence type="ECO:0000256" key="7">
    <source>
        <dbReference type="ARBA" id="ARBA00022723"/>
    </source>
</evidence>
<feature type="signal peptide" evidence="12">
    <location>
        <begin position="1"/>
        <end position="24"/>
    </location>
</feature>
<dbReference type="PRINTS" id="PR00807">
    <property type="entry name" value="AMBALLERGEN"/>
</dbReference>
<dbReference type="InterPro" id="IPR045032">
    <property type="entry name" value="PEL"/>
</dbReference>
<dbReference type="Pfam" id="PF00544">
    <property type="entry name" value="Pectate_lyase_4"/>
    <property type="match status" value="1"/>
</dbReference>
<evidence type="ECO:0000256" key="5">
    <source>
        <dbReference type="ARBA" id="ARBA00012272"/>
    </source>
</evidence>
<dbReference type="KEGG" id="cam:101490432"/>
<dbReference type="PANTHER" id="PTHR31683:SF69">
    <property type="entry name" value="PECTATE LYASE 7-RELATED"/>
    <property type="match status" value="1"/>
</dbReference>
<keyword evidence="11 12" id="KW-0456">Lyase</keyword>
<keyword evidence="7 12" id="KW-0479">Metal-binding</keyword>
<dbReference type="InterPro" id="IPR002022">
    <property type="entry name" value="Pec_lyase"/>
</dbReference>
<reference evidence="15" key="2">
    <citation type="submission" date="2025-08" db="UniProtKB">
        <authorList>
            <consortium name="RefSeq"/>
        </authorList>
    </citation>
    <scope>IDENTIFICATION</scope>
    <source>
        <tissue evidence="15">Etiolated seedlings</tissue>
    </source>
</reference>
<feature type="chain" id="PRO_5010008773" description="Pectate lyase" evidence="12">
    <location>
        <begin position="25"/>
        <end position="434"/>
    </location>
</feature>
<dbReference type="eggNOG" id="ENOG502QQE2">
    <property type="taxonomic scope" value="Eukaryota"/>
</dbReference>
<dbReference type="Gene3D" id="2.160.20.10">
    <property type="entry name" value="Single-stranded right-handed beta-helix, Pectin lyase-like"/>
    <property type="match status" value="1"/>
</dbReference>
<evidence type="ECO:0000259" key="13">
    <source>
        <dbReference type="SMART" id="SM00656"/>
    </source>
</evidence>
<dbReference type="OrthoDB" id="1637350at2759"/>
<dbReference type="SMART" id="SM00656">
    <property type="entry name" value="Amb_all"/>
    <property type="match status" value="1"/>
</dbReference>
<proteinExistence type="inferred from homology"/>
<dbReference type="InterPro" id="IPR018082">
    <property type="entry name" value="AmbAllergen"/>
</dbReference>
<keyword evidence="6" id="KW-0964">Secreted</keyword>
<evidence type="ECO:0000256" key="11">
    <source>
        <dbReference type="ARBA" id="ARBA00023239"/>
    </source>
</evidence>
<dbReference type="STRING" id="3827.A0A1S2YRH5"/>
<comment type="pathway">
    <text evidence="3 12">Glycan metabolism; pectin degradation; 2-dehydro-3-deoxy-D-gluconate from pectin: step 2/5.</text>
</comment>
<dbReference type="InterPro" id="IPR007524">
    <property type="entry name" value="Pec_lyase_N"/>
</dbReference>
<keyword evidence="14" id="KW-1185">Reference proteome</keyword>
<evidence type="ECO:0000313" key="15">
    <source>
        <dbReference type="RefSeq" id="XP_004508770.1"/>
    </source>
</evidence>
<dbReference type="GO" id="GO:0030570">
    <property type="term" value="F:pectate lyase activity"/>
    <property type="evidence" value="ECO:0007669"/>
    <property type="project" value="UniProtKB-EC"/>
</dbReference>
<comment type="similarity">
    <text evidence="4 12">Belongs to the polysaccharide lyase 1 family.</text>
</comment>
<dbReference type="Proteomes" id="UP000087171">
    <property type="component" value="Chromosome Ca7"/>
</dbReference>
<dbReference type="RefSeq" id="XP_004508770.1">
    <property type="nucleotide sequence ID" value="XM_004508713.2"/>
</dbReference>
<evidence type="ECO:0000256" key="3">
    <source>
        <dbReference type="ARBA" id="ARBA00005220"/>
    </source>
</evidence>
<dbReference type="InterPro" id="IPR011050">
    <property type="entry name" value="Pectin_lyase_fold/virulence"/>
</dbReference>
<evidence type="ECO:0000256" key="8">
    <source>
        <dbReference type="ARBA" id="ARBA00022729"/>
    </source>
</evidence>
<accession>A0A1S2YRH5</accession>
<keyword evidence="6" id="KW-0134">Cell wall</keyword>
<evidence type="ECO:0000256" key="10">
    <source>
        <dbReference type="ARBA" id="ARBA00023180"/>
    </source>
</evidence>
<feature type="domain" description="Pectate lyase" evidence="13">
    <location>
        <begin position="162"/>
        <end position="359"/>
    </location>
</feature>
<dbReference type="AlphaFoldDB" id="A0A1S2YRH5"/>
<dbReference type="PANTHER" id="PTHR31683">
    <property type="entry name" value="PECTATE LYASE 18-RELATED"/>
    <property type="match status" value="1"/>
</dbReference>
<gene>
    <name evidence="15" type="primary">LOC101490432</name>
</gene>
<comment type="catalytic activity">
    <reaction evidence="1 12">
        <text>Eliminative cleavage of (1-&gt;4)-alpha-D-galacturonan to give oligosaccharides with 4-deoxy-alpha-D-galact-4-enuronosyl groups at their non-reducing ends.</text>
        <dbReference type="EC" id="4.2.2.2"/>
    </reaction>
</comment>
<keyword evidence="8 12" id="KW-0732">Signal</keyword>
<evidence type="ECO:0000256" key="12">
    <source>
        <dbReference type="RuleBase" id="RU361123"/>
    </source>
</evidence>
<keyword evidence="10" id="KW-0325">Glycoprotein</keyword>
<dbReference type="UniPathway" id="UPA00545">
    <property type="reaction ID" value="UER00824"/>
</dbReference>
<dbReference type="GO" id="GO:0045490">
    <property type="term" value="P:pectin catabolic process"/>
    <property type="evidence" value="ECO:0007669"/>
    <property type="project" value="UniProtKB-UniPathway"/>
</dbReference>
<dbReference type="SUPFAM" id="SSF51126">
    <property type="entry name" value="Pectin lyase-like"/>
    <property type="match status" value="1"/>
</dbReference>
<protein>
    <recommendedName>
        <fullName evidence="5 12">Pectate lyase</fullName>
        <ecNumber evidence="5 12">4.2.2.2</ecNumber>
    </recommendedName>
</protein>
<evidence type="ECO:0000256" key="1">
    <source>
        <dbReference type="ARBA" id="ARBA00000695"/>
    </source>
</evidence>
<dbReference type="InterPro" id="IPR012334">
    <property type="entry name" value="Pectin_lyas_fold"/>
</dbReference>
<evidence type="ECO:0000256" key="4">
    <source>
        <dbReference type="ARBA" id="ARBA00010980"/>
    </source>
</evidence>
<evidence type="ECO:0000313" key="14">
    <source>
        <dbReference type="Proteomes" id="UP000087171"/>
    </source>
</evidence>
<evidence type="ECO:0000256" key="6">
    <source>
        <dbReference type="ARBA" id="ARBA00022512"/>
    </source>
</evidence>
<dbReference type="Pfam" id="PF04431">
    <property type="entry name" value="Pec_lyase_N"/>
    <property type="match status" value="1"/>
</dbReference>
<dbReference type="GO" id="GO:0046872">
    <property type="term" value="F:metal ion binding"/>
    <property type="evidence" value="ECO:0007669"/>
    <property type="project" value="UniProtKB-KW"/>
</dbReference>
<comment type="subcellular location">
    <subcellularLocation>
        <location evidence="2">Secreted</location>
        <location evidence="2">Cell wall</location>
    </subcellularLocation>
</comment>